<dbReference type="EMBL" id="FQUZ01000004">
    <property type="protein sequence ID" value="SHE58538.1"/>
    <property type="molecule type" value="Genomic_DNA"/>
</dbReference>
<dbReference type="GO" id="GO:0043565">
    <property type="term" value="F:sequence-specific DNA binding"/>
    <property type="evidence" value="ECO:0007669"/>
    <property type="project" value="InterPro"/>
</dbReference>
<evidence type="ECO:0000313" key="6">
    <source>
        <dbReference type="Proteomes" id="UP000184327"/>
    </source>
</evidence>
<reference evidence="5 6" key="1">
    <citation type="submission" date="2016-11" db="EMBL/GenBank/DDBJ databases">
        <authorList>
            <person name="Jaros S."/>
            <person name="Januszkiewicz K."/>
            <person name="Wedrychowicz H."/>
        </authorList>
    </citation>
    <scope>NUCLEOTIDE SEQUENCE [LARGE SCALE GENOMIC DNA]</scope>
    <source>
        <strain evidence="5 6">DSM 16112</strain>
    </source>
</reference>
<dbReference type="Pfam" id="PF12833">
    <property type="entry name" value="HTH_18"/>
    <property type="match status" value="1"/>
</dbReference>
<keyword evidence="1" id="KW-0805">Transcription regulation</keyword>
<name>A0A1M4UPF8_9BURK</name>
<keyword evidence="3" id="KW-0804">Transcription</keyword>
<dbReference type="Gene3D" id="1.10.10.60">
    <property type="entry name" value="Homeodomain-like"/>
    <property type="match status" value="1"/>
</dbReference>
<accession>A0A1M4UPF8</accession>
<dbReference type="PROSITE" id="PS00041">
    <property type="entry name" value="HTH_ARAC_FAMILY_1"/>
    <property type="match status" value="1"/>
</dbReference>
<feature type="domain" description="HTH araC/xylS-type" evidence="4">
    <location>
        <begin position="241"/>
        <end position="337"/>
    </location>
</feature>
<dbReference type="InterPro" id="IPR018060">
    <property type="entry name" value="HTH_AraC"/>
</dbReference>
<evidence type="ECO:0000256" key="3">
    <source>
        <dbReference type="ARBA" id="ARBA00023163"/>
    </source>
</evidence>
<dbReference type="OrthoDB" id="185346at2"/>
<protein>
    <submittedName>
        <fullName evidence="5">AraC-type DNA-binding protein</fullName>
    </submittedName>
</protein>
<dbReference type="InterPro" id="IPR018062">
    <property type="entry name" value="HTH_AraC-typ_CS"/>
</dbReference>
<dbReference type="STRING" id="1122156.SAMN02745117_00535"/>
<sequence length="337" mass="37010">MEKHDTLTDCPSVLEQYDYFYGECVDFVEPESGHAPWRSAARPKIDYRVRPTCGRGWTDIHELDNGVLVGRMDWCIARTLDVQCQVFPDTLSLGLMVQGRSRTILSSGQDWMSLEGDLMVRHADPGPVVRAVEAGCHTSGVSVDIPAAMLETLHEQGVNLSCIGGRGTYGGIRPSPDMVSGLRGIGQRMLALRAQHSLLARLELESLGLDILLKLLACSTASASVSCSRAHTATRWQTALDGVLDILHAEWNRPLTIAQLARRAGMNELYLKTLFRERTGQTVAAYLRHLRMQHARAMLAAGNCTVQMVAHHCGYAHAGKFAQAFRRVHGLAPSEVA</sequence>
<gene>
    <name evidence="5" type="ORF">SAMN02745117_00535</name>
</gene>
<evidence type="ECO:0000313" key="5">
    <source>
        <dbReference type="EMBL" id="SHE58538.1"/>
    </source>
</evidence>
<dbReference type="RefSeq" id="WP_073354410.1">
    <property type="nucleotide sequence ID" value="NZ_FQUZ01000004.1"/>
</dbReference>
<dbReference type="InterPro" id="IPR053142">
    <property type="entry name" value="PchR_regulatory_protein"/>
</dbReference>
<proteinExistence type="predicted"/>
<evidence type="ECO:0000256" key="1">
    <source>
        <dbReference type="ARBA" id="ARBA00023015"/>
    </source>
</evidence>
<organism evidence="5 6">
    <name type="scientific">Lampropedia hyalina DSM 16112</name>
    <dbReference type="NCBI Taxonomy" id="1122156"/>
    <lineage>
        <taxon>Bacteria</taxon>
        <taxon>Pseudomonadati</taxon>
        <taxon>Pseudomonadota</taxon>
        <taxon>Betaproteobacteria</taxon>
        <taxon>Burkholderiales</taxon>
        <taxon>Comamonadaceae</taxon>
        <taxon>Lampropedia</taxon>
    </lineage>
</organism>
<dbReference type="AlphaFoldDB" id="A0A1M4UPF8"/>
<dbReference type="SUPFAM" id="SSF46689">
    <property type="entry name" value="Homeodomain-like"/>
    <property type="match status" value="2"/>
</dbReference>
<keyword evidence="2 5" id="KW-0238">DNA-binding</keyword>
<dbReference type="Proteomes" id="UP000184327">
    <property type="component" value="Unassembled WGS sequence"/>
</dbReference>
<dbReference type="PROSITE" id="PS01124">
    <property type="entry name" value="HTH_ARAC_FAMILY_2"/>
    <property type="match status" value="1"/>
</dbReference>
<keyword evidence="6" id="KW-1185">Reference proteome</keyword>
<dbReference type="SMART" id="SM00342">
    <property type="entry name" value="HTH_ARAC"/>
    <property type="match status" value="1"/>
</dbReference>
<dbReference type="PANTHER" id="PTHR47893:SF1">
    <property type="entry name" value="REGULATORY PROTEIN PCHR"/>
    <property type="match status" value="1"/>
</dbReference>
<dbReference type="GO" id="GO:0003700">
    <property type="term" value="F:DNA-binding transcription factor activity"/>
    <property type="evidence" value="ECO:0007669"/>
    <property type="project" value="InterPro"/>
</dbReference>
<dbReference type="PANTHER" id="PTHR47893">
    <property type="entry name" value="REGULATORY PROTEIN PCHR"/>
    <property type="match status" value="1"/>
</dbReference>
<evidence type="ECO:0000259" key="4">
    <source>
        <dbReference type="PROSITE" id="PS01124"/>
    </source>
</evidence>
<dbReference type="InterPro" id="IPR009057">
    <property type="entry name" value="Homeodomain-like_sf"/>
</dbReference>
<evidence type="ECO:0000256" key="2">
    <source>
        <dbReference type="ARBA" id="ARBA00023125"/>
    </source>
</evidence>